<reference evidence="1" key="2">
    <citation type="journal article" date="2015" name="Fish Shellfish Immunol.">
        <title>Early steps in the European eel (Anguilla anguilla)-Vibrio vulnificus interaction in the gills: Role of the RtxA13 toxin.</title>
        <authorList>
            <person name="Callol A."/>
            <person name="Pajuelo D."/>
            <person name="Ebbesson L."/>
            <person name="Teles M."/>
            <person name="MacKenzie S."/>
            <person name="Amaro C."/>
        </authorList>
    </citation>
    <scope>NUCLEOTIDE SEQUENCE</scope>
</reference>
<protein>
    <submittedName>
        <fullName evidence="1">Uncharacterized protein</fullName>
    </submittedName>
</protein>
<accession>A0A0E9QWT4</accession>
<dbReference type="EMBL" id="GBXM01099640">
    <property type="protein sequence ID" value="JAH08937.1"/>
    <property type="molecule type" value="Transcribed_RNA"/>
</dbReference>
<sequence>MQVTSVGSCYLKMKELDQKIEPEKNKELYSPKLPIIPVGDEFS</sequence>
<dbReference type="AlphaFoldDB" id="A0A0E9QWT4"/>
<dbReference type="EMBL" id="GBXM01087293">
    <property type="protein sequence ID" value="JAH21284.1"/>
    <property type="molecule type" value="Transcribed_RNA"/>
</dbReference>
<organism evidence="1">
    <name type="scientific">Anguilla anguilla</name>
    <name type="common">European freshwater eel</name>
    <name type="synonym">Muraena anguilla</name>
    <dbReference type="NCBI Taxonomy" id="7936"/>
    <lineage>
        <taxon>Eukaryota</taxon>
        <taxon>Metazoa</taxon>
        <taxon>Chordata</taxon>
        <taxon>Craniata</taxon>
        <taxon>Vertebrata</taxon>
        <taxon>Euteleostomi</taxon>
        <taxon>Actinopterygii</taxon>
        <taxon>Neopterygii</taxon>
        <taxon>Teleostei</taxon>
        <taxon>Anguilliformes</taxon>
        <taxon>Anguillidae</taxon>
        <taxon>Anguilla</taxon>
    </lineage>
</organism>
<reference evidence="1" key="1">
    <citation type="submission" date="2014-11" db="EMBL/GenBank/DDBJ databases">
        <authorList>
            <person name="Amaro Gonzalez C."/>
        </authorList>
    </citation>
    <scope>NUCLEOTIDE SEQUENCE</scope>
</reference>
<proteinExistence type="predicted"/>
<evidence type="ECO:0000313" key="1">
    <source>
        <dbReference type="EMBL" id="JAH21284.1"/>
    </source>
</evidence>
<name>A0A0E9QWT4_ANGAN</name>